<dbReference type="SUPFAM" id="SSF48403">
    <property type="entry name" value="Ankyrin repeat"/>
    <property type="match status" value="1"/>
</dbReference>
<dbReference type="OrthoDB" id="2891447at2759"/>
<evidence type="ECO:0000256" key="1">
    <source>
        <dbReference type="SAM" id="Phobius"/>
    </source>
</evidence>
<dbReference type="Proteomes" id="UP000027222">
    <property type="component" value="Unassembled WGS sequence"/>
</dbReference>
<keyword evidence="1" id="KW-0472">Membrane</keyword>
<keyword evidence="1" id="KW-1133">Transmembrane helix</keyword>
<reference evidence="3" key="1">
    <citation type="journal article" date="2014" name="Proc. Natl. Acad. Sci. U.S.A.">
        <title>Extensive sampling of basidiomycete genomes demonstrates inadequacy of the white-rot/brown-rot paradigm for wood decay fungi.</title>
        <authorList>
            <person name="Riley R."/>
            <person name="Salamov A.A."/>
            <person name="Brown D.W."/>
            <person name="Nagy L.G."/>
            <person name="Floudas D."/>
            <person name="Held B.W."/>
            <person name="Levasseur A."/>
            <person name="Lombard V."/>
            <person name="Morin E."/>
            <person name="Otillar R."/>
            <person name="Lindquist E.A."/>
            <person name="Sun H."/>
            <person name="LaButti K.M."/>
            <person name="Schmutz J."/>
            <person name="Jabbour D."/>
            <person name="Luo H."/>
            <person name="Baker S.E."/>
            <person name="Pisabarro A.G."/>
            <person name="Walton J.D."/>
            <person name="Blanchette R.A."/>
            <person name="Henrissat B."/>
            <person name="Martin F."/>
            <person name="Cullen D."/>
            <person name="Hibbett D.S."/>
            <person name="Grigoriev I.V."/>
        </authorList>
    </citation>
    <scope>NUCLEOTIDE SEQUENCE [LARGE SCALE GENOMIC DNA]</scope>
    <source>
        <strain evidence="3">CBS 339.88</strain>
    </source>
</reference>
<dbReference type="HOGENOM" id="CLU_733713_0_0_1"/>
<dbReference type="InterPro" id="IPR036770">
    <property type="entry name" value="Ankyrin_rpt-contain_sf"/>
</dbReference>
<accession>A0A067TBT1</accession>
<feature type="transmembrane region" description="Helical" evidence="1">
    <location>
        <begin position="317"/>
        <end position="340"/>
    </location>
</feature>
<dbReference type="AlphaFoldDB" id="A0A067TBT1"/>
<evidence type="ECO:0000313" key="2">
    <source>
        <dbReference type="EMBL" id="KDR79812.1"/>
    </source>
</evidence>
<dbReference type="EMBL" id="KL142372">
    <property type="protein sequence ID" value="KDR79812.1"/>
    <property type="molecule type" value="Genomic_DNA"/>
</dbReference>
<feature type="transmembrane region" description="Helical" evidence="1">
    <location>
        <begin position="292"/>
        <end position="311"/>
    </location>
</feature>
<keyword evidence="3" id="KW-1185">Reference proteome</keyword>
<gene>
    <name evidence="2" type="ORF">GALMADRAFT_1164883</name>
</gene>
<evidence type="ECO:0000313" key="3">
    <source>
        <dbReference type="Proteomes" id="UP000027222"/>
    </source>
</evidence>
<sequence length="377" mass="43296">MFAASIGSLPIVKLLFEPPYNANDALVASDGEIALRLAAAPGHHAIVQYLPSRRARGFLRWQTHHALTIARIEKAFKNIGTFIKFFVWDVPKYLVWSIPKQEVVLPLVRGCKWCWGRRKQFGAWCIRQVTDMPKRVARFGKWVWQGVKKVPAAATKAGKWAGNGLAKIPAAVEATGKWAWKFIMATLPKWIKDTAVDLWRIVKEMGKQLWRFGTETLPRGIKKVVVWFWELLTQRIPKAIFTALKWVWAGFTSLAKATWNIVVKLVSLVHTILQAVVNFLRNVKLVDIWNGFCDVLRAIFITCPVMLWSWVEKFSEASYRVMATLFGFFGEIVWWIFYGLKWLIFYVPGKVWVILQNTGSSLAKAWHEILVWISPKA</sequence>
<name>A0A067TBT1_GALM3</name>
<organism evidence="2 3">
    <name type="scientific">Galerina marginata (strain CBS 339.88)</name>
    <dbReference type="NCBI Taxonomy" id="685588"/>
    <lineage>
        <taxon>Eukaryota</taxon>
        <taxon>Fungi</taxon>
        <taxon>Dikarya</taxon>
        <taxon>Basidiomycota</taxon>
        <taxon>Agaricomycotina</taxon>
        <taxon>Agaricomycetes</taxon>
        <taxon>Agaricomycetidae</taxon>
        <taxon>Agaricales</taxon>
        <taxon>Agaricineae</taxon>
        <taxon>Strophariaceae</taxon>
        <taxon>Galerina</taxon>
    </lineage>
</organism>
<protein>
    <submittedName>
        <fullName evidence="2">Uncharacterized protein</fullName>
    </submittedName>
</protein>
<proteinExistence type="predicted"/>
<dbReference type="STRING" id="685588.A0A067TBT1"/>
<keyword evidence="1" id="KW-0812">Transmembrane</keyword>
<dbReference type="Gene3D" id="1.25.40.20">
    <property type="entry name" value="Ankyrin repeat-containing domain"/>
    <property type="match status" value="1"/>
</dbReference>